<gene>
    <name evidence="1" type="ORF">SDC9_133710</name>
</gene>
<protein>
    <submittedName>
        <fullName evidence="1">Uncharacterized protein</fullName>
    </submittedName>
</protein>
<dbReference type="EMBL" id="VSSQ01034611">
    <property type="protein sequence ID" value="MPM86620.1"/>
    <property type="molecule type" value="Genomic_DNA"/>
</dbReference>
<proteinExistence type="predicted"/>
<sequence>MAVLEPAPAPLGRDAQHAVGQGAEIVGHLLYGNAAFDIACQRAEDFGMVGAAQQIEQGFVVVLARGLQGGQAHGQLVLEVCCDKALLEDGIAGQLIDHPGVLLQVACRPACCSQKM</sequence>
<organism evidence="1">
    <name type="scientific">bioreactor metagenome</name>
    <dbReference type="NCBI Taxonomy" id="1076179"/>
    <lineage>
        <taxon>unclassified sequences</taxon>
        <taxon>metagenomes</taxon>
        <taxon>ecological metagenomes</taxon>
    </lineage>
</organism>
<name>A0A645DAZ2_9ZZZZ</name>
<dbReference type="AlphaFoldDB" id="A0A645DAZ2"/>
<comment type="caution">
    <text evidence="1">The sequence shown here is derived from an EMBL/GenBank/DDBJ whole genome shotgun (WGS) entry which is preliminary data.</text>
</comment>
<evidence type="ECO:0000313" key="1">
    <source>
        <dbReference type="EMBL" id="MPM86620.1"/>
    </source>
</evidence>
<accession>A0A645DAZ2</accession>
<reference evidence="1" key="1">
    <citation type="submission" date="2019-08" db="EMBL/GenBank/DDBJ databases">
        <authorList>
            <person name="Kucharzyk K."/>
            <person name="Murdoch R.W."/>
            <person name="Higgins S."/>
            <person name="Loffler F."/>
        </authorList>
    </citation>
    <scope>NUCLEOTIDE SEQUENCE</scope>
</reference>